<protein>
    <submittedName>
        <fullName evidence="4">Acyl-CoA thioester hydrolase</fullName>
    </submittedName>
</protein>
<dbReference type="RefSeq" id="WP_093025010.1">
    <property type="nucleotide sequence ID" value="NZ_FPBK01000006.1"/>
</dbReference>
<dbReference type="GO" id="GO:0047617">
    <property type="term" value="F:fatty acyl-CoA hydrolase activity"/>
    <property type="evidence" value="ECO:0007669"/>
    <property type="project" value="TreeGrafter"/>
</dbReference>
<evidence type="ECO:0000256" key="1">
    <source>
        <dbReference type="ARBA" id="ARBA00005953"/>
    </source>
</evidence>
<organism evidence="4 5">
    <name type="scientific">Pustulibacterium marinum</name>
    <dbReference type="NCBI Taxonomy" id="1224947"/>
    <lineage>
        <taxon>Bacteria</taxon>
        <taxon>Pseudomonadati</taxon>
        <taxon>Bacteroidota</taxon>
        <taxon>Flavobacteriia</taxon>
        <taxon>Flavobacteriales</taxon>
        <taxon>Flavobacteriaceae</taxon>
        <taxon>Pustulibacterium</taxon>
    </lineage>
</organism>
<dbReference type="InterPro" id="IPR002864">
    <property type="entry name" value="Acyl-ACP_thioesterase_NHD"/>
</dbReference>
<dbReference type="OrthoDB" id="9801517at2"/>
<dbReference type="EMBL" id="FPBK01000006">
    <property type="protein sequence ID" value="SFU53662.1"/>
    <property type="molecule type" value="Genomic_DNA"/>
</dbReference>
<name>A0A1I7GZ22_9FLAO</name>
<dbReference type="InterPro" id="IPR050563">
    <property type="entry name" value="4-hydroxybenzoyl-CoA_TE"/>
</dbReference>
<feature type="domain" description="Acyl-ACP thioesterase N-terminal hotdog" evidence="3">
    <location>
        <begin position="4"/>
        <end position="124"/>
    </location>
</feature>
<evidence type="ECO:0000256" key="2">
    <source>
        <dbReference type="ARBA" id="ARBA00022801"/>
    </source>
</evidence>
<dbReference type="InterPro" id="IPR029069">
    <property type="entry name" value="HotDog_dom_sf"/>
</dbReference>
<proteinExistence type="inferred from homology"/>
<evidence type="ECO:0000313" key="4">
    <source>
        <dbReference type="EMBL" id="SFU53662.1"/>
    </source>
</evidence>
<dbReference type="PANTHER" id="PTHR31793:SF27">
    <property type="entry name" value="NOVEL THIOESTERASE SUPERFAMILY DOMAIN AND SAPOSIN A-TYPE DOMAIN CONTAINING PROTEIN (0610012H03RIK)"/>
    <property type="match status" value="1"/>
</dbReference>
<dbReference type="Pfam" id="PF01643">
    <property type="entry name" value="Acyl-ACP_TE"/>
    <property type="match status" value="1"/>
</dbReference>
<dbReference type="STRING" id="1224947.SAMN05216480_106113"/>
<keyword evidence="2 4" id="KW-0378">Hydrolase</keyword>
<accession>A0A1I7GZ22</accession>
<dbReference type="PANTHER" id="PTHR31793">
    <property type="entry name" value="4-HYDROXYBENZOYL-COA THIOESTERASE FAMILY MEMBER"/>
    <property type="match status" value="1"/>
</dbReference>
<evidence type="ECO:0000313" key="5">
    <source>
        <dbReference type="Proteomes" id="UP000199138"/>
    </source>
</evidence>
<dbReference type="AlphaFoldDB" id="A0A1I7GZ22"/>
<keyword evidence="5" id="KW-1185">Reference proteome</keyword>
<dbReference type="CDD" id="cd00586">
    <property type="entry name" value="4HBT"/>
    <property type="match status" value="1"/>
</dbReference>
<sequence>MKFFESTLTVTKEHLDALNHVNNVVYVQWIQDIATKHWNAVAPKDFAEQYIWVVAAHHIYYKGESVLGDKLLLKTYIEDNHGVISNRKVEIYKNEKLILTANTEWCLLTIATKRPTRIPQEIKDLFVS</sequence>
<dbReference type="Gene3D" id="3.10.129.10">
    <property type="entry name" value="Hotdog Thioesterase"/>
    <property type="match status" value="1"/>
</dbReference>
<dbReference type="GO" id="GO:0006633">
    <property type="term" value="P:fatty acid biosynthetic process"/>
    <property type="evidence" value="ECO:0007669"/>
    <property type="project" value="InterPro"/>
</dbReference>
<gene>
    <name evidence="4" type="ORF">SAMN05216480_106113</name>
</gene>
<dbReference type="Proteomes" id="UP000199138">
    <property type="component" value="Unassembled WGS sequence"/>
</dbReference>
<reference evidence="4 5" key="1">
    <citation type="submission" date="2016-10" db="EMBL/GenBank/DDBJ databases">
        <authorList>
            <person name="de Groot N.N."/>
        </authorList>
    </citation>
    <scope>NUCLEOTIDE SEQUENCE [LARGE SCALE GENOMIC DNA]</scope>
    <source>
        <strain evidence="4 5">CGMCC 1.12333</strain>
    </source>
</reference>
<comment type="similarity">
    <text evidence="1">Belongs to the 4-hydroxybenzoyl-CoA thioesterase family.</text>
</comment>
<dbReference type="SUPFAM" id="SSF54637">
    <property type="entry name" value="Thioesterase/thiol ester dehydrase-isomerase"/>
    <property type="match status" value="1"/>
</dbReference>
<evidence type="ECO:0000259" key="3">
    <source>
        <dbReference type="Pfam" id="PF01643"/>
    </source>
</evidence>